<feature type="region of interest" description="Disordered" evidence="2">
    <location>
        <begin position="1"/>
        <end position="101"/>
    </location>
</feature>
<name>A0A402B3L0_9CHLR</name>
<dbReference type="RefSeq" id="WP_161982002.1">
    <property type="nucleotide sequence ID" value="NZ_BIFT01000001.1"/>
</dbReference>
<organism evidence="5 6">
    <name type="scientific">Dictyobacter alpinus</name>
    <dbReference type="NCBI Taxonomy" id="2014873"/>
    <lineage>
        <taxon>Bacteria</taxon>
        <taxon>Bacillati</taxon>
        <taxon>Chloroflexota</taxon>
        <taxon>Ktedonobacteria</taxon>
        <taxon>Ktedonobacterales</taxon>
        <taxon>Dictyobacteraceae</taxon>
        <taxon>Dictyobacter</taxon>
    </lineage>
</organism>
<dbReference type="PANTHER" id="PTHR33392">
    <property type="entry name" value="POLYISOPRENYL-TEICHOIC ACID--PEPTIDOGLYCAN TEICHOIC ACID TRANSFERASE TAGU"/>
    <property type="match status" value="1"/>
</dbReference>
<evidence type="ECO:0000256" key="2">
    <source>
        <dbReference type="SAM" id="MobiDB-lite"/>
    </source>
</evidence>
<evidence type="ECO:0000256" key="3">
    <source>
        <dbReference type="SAM" id="Phobius"/>
    </source>
</evidence>
<keyword evidence="3" id="KW-0472">Membrane</keyword>
<feature type="compositionally biased region" description="Basic residues" evidence="2">
    <location>
        <begin position="77"/>
        <end position="86"/>
    </location>
</feature>
<evidence type="ECO:0000259" key="4">
    <source>
        <dbReference type="Pfam" id="PF03816"/>
    </source>
</evidence>
<comment type="similarity">
    <text evidence="1">Belongs to the LytR/CpsA/Psr (LCP) family.</text>
</comment>
<keyword evidence="3" id="KW-0812">Transmembrane</keyword>
<keyword evidence="6" id="KW-1185">Reference proteome</keyword>
<dbReference type="PANTHER" id="PTHR33392:SF6">
    <property type="entry name" value="POLYISOPRENYL-TEICHOIC ACID--PEPTIDOGLYCAN TEICHOIC ACID TRANSFERASE TAGU"/>
    <property type="match status" value="1"/>
</dbReference>
<feature type="domain" description="Cell envelope-related transcriptional attenuator" evidence="4">
    <location>
        <begin position="262"/>
        <end position="433"/>
    </location>
</feature>
<dbReference type="EMBL" id="BIFT01000001">
    <property type="protein sequence ID" value="GCE25933.1"/>
    <property type="molecule type" value="Genomic_DNA"/>
</dbReference>
<accession>A0A402B3L0</accession>
<comment type="caution">
    <text evidence="5">The sequence shown here is derived from an EMBL/GenBank/DDBJ whole genome shotgun (WGS) entry which is preliminary data.</text>
</comment>
<protein>
    <recommendedName>
        <fullName evidence="4">Cell envelope-related transcriptional attenuator domain-containing protein</fullName>
    </recommendedName>
</protein>
<dbReference type="Pfam" id="PF03816">
    <property type="entry name" value="LytR_cpsA_psr"/>
    <property type="match status" value="1"/>
</dbReference>
<dbReference type="Gene3D" id="3.40.630.190">
    <property type="entry name" value="LCP protein"/>
    <property type="match status" value="1"/>
</dbReference>
<keyword evidence="3" id="KW-1133">Transmembrane helix</keyword>
<proteinExistence type="inferred from homology"/>
<feature type="compositionally biased region" description="Polar residues" evidence="2">
    <location>
        <begin position="45"/>
        <end position="65"/>
    </location>
</feature>
<evidence type="ECO:0000313" key="6">
    <source>
        <dbReference type="Proteomes" id="UP000287171"/>
    </source>
</evidence>
<reference evidence="6" key="1">
    <citation type="submission" date="2018-12" db="EMBL/GenBank/DDBJ databases">
        <title>Tengunoibacter tsumagoiensis gen. nov., sp. nov., Dictyobacter kobayashii sp. nov., D. alpinus sp. nov., and D. joshuensis sp. nov. and description of Dictyobacteraceae fam. nov. within the order Ktedonobacterales isolated from Tengu-no-mugimeshi.</title>
        <authorList>
            <person name="Wang C.M."/>
            <person name="Zheng Y."/>
            <person name="Sakai Y."/>
            <person name="Toyoda A."/>
            <person name="Minakuchi Y."/>
            <person name="Abe K."/>
            <person name="Yokota A."/>
            <person name="Yabe S."/>
        </authorList>
    </citation>
    <scope>NUCLEOTIDE SEQUENCE [LARGE SCALE GENOMIC DNA]</scope>
    <source>
        <strain evidence="6">Uno16</strain>
    </source>
</reference>
<evidence type="ECO:0000256" key="1">
    <source>
        <dbReference type="ARBA" id="ARBA00006068"/>
    </source>
</evidence>
<dbReference type="Proteomes" id="UP000287171">
    <property type="component" value="Unassembled WGS sequence"/>
</dbReference>
<dbReference type="InterPro" id="IPR050922">
    <property type="entry name" value="LytR/CpsA/Psr_CW_biosynth"/>
</dbReference>
<gene>
    <name evidence="5" type="ORF">KDA_14170</name>
</gene>
<dbReference type="NCBIfam" id="TIGR00350">
    <property type="entry name" value="lytR_cpsA_psr"/>
    <property type="match status" value="1"/>
</dbReference>
<feature type="transmembrane region" description="Helical" evidence="3">
    <location>
        <begin position="177"/>
        <end position="200"/>
    </location>
</feature>
<evidence type="ECO:0000313" key="5">
    <source>
        <dbReference type="EMBL" id="GCE25933.1"/>
    </source>
</evidence>
<dbReference type="InterPro" id="IPR004474">
    <property type="entry name" value="LytR_CpsA_psr"/>
</dbReference>
<dbReference type="AlphaFoldDB" id="A0A402B3L0"/>
<feature type="compositionally biased region" description="Polar residues" evidence="2">
    <location>
        <begin position="1"/>
        <end position="21"/>
    </location>
</feature>
<sequence length="524" mass="57250">MKNQFGNQPSQDGTIDQQKASPGTAADKRHPGQQAAENGLLTKWKTGQSHHAEQSSQAHIAQTGSLMDEPAHDPLSKRRMPGRRLQAHGSHPTKPPVTHSFAPRVDEVPTRQQPAVSNMAWPPQAGPETYPSGLQHQPGNPNAMNTPGFSNVPPVMVQPPLAAAGSITKKRTRRIPLWTRIAIGVLTFFIVAAGGAFAYYQFTFAGSVNNITGQSAIHDGTANYPQEPTNIDPLTQRTNIVLLGSDTDGKGNDPEHGQPLAQTIIVITIDPTNNKVGMLSIPRDMQVTDSTYDAAYPNSKIDEAFEHAWQGNDAKEKAQRAAGHTMDVIEANYGIHIDHYAWVGLQGFIKVIDTIGGIDVDISHPMFDDLYPDDTGTSQDKFGYKRLSIAPGPQHLTGLEALEYVRTRHADLGGDFGRTDRQQQVLSQIKVKLTNADTITKAPALLNDLNGFLLTDLNLNQLYTFAQIARDIDINKLDRVTLTSNYAIQIKSNTRNNYGPNCALVIPKIREMFGIDNPTCLDQG</sequence>